<dbReference type="Proteomes" id="UP000002669">
    <property type="component" value="Unassembled WGS sequence"/>
</dbReference>
<evidence type="ECO:0000313" key="8">
    <source>
        <dbReference type="EMBL" id="EFQ97148.1"/>
    </source>
</evidence>
<dbReference type="Gene3D" id="1.20.58.190">
    <property type="entry name" value="Translin, domain 1"/>
    <property type="match status" value="1"/>
</dbReference>
<organism evidence="9">
    <name type="scientific">Arthroderma gypseum (strain ATCC MYA-4604 / CBS 118893)</name>
    <name type="common">Microsporum gypseum</name>
    <dbReference type="NCBI Taxonomy" id="535722"/>
    <lineage>
        <taxon>Eukaryota</taxon>
        <taxon>Fungi</taxon>
        <taxon>Dikarya</taxon>
        <taxon>Ascomycota</taxon>
        <taxon>Pezizomycotina</taxon>
        <taxon>Eurotiomycetes</taxon>
        <taxon>Eurotiomycetidae</taxon>
        <taxon>Onygenales</taxon>
        <taxon>Arthrodermataceae</taxon>
        <taxon>Nannizzia</taxon>
    </lineage>
</organism>
<dbReference type="InParanoid" id="E5R3M4"/>
<dbReference type="GO" id="GO:0005737">
    <property type="term" value="C:cytoplasm"/>
    <property type="evidence" value="ECO:0007669"/>
    <property type="project" value="UniProtKB-SubCell"/>
</dbReference>
<dbReference type="GO" id="GO:1990605">
    <property type="term" value="F:GU repeat RNA binding"/>
    <property type="evidence" value="ECO:0007669"/>
    <property type="project" value="EnsemblFungi"/>
</dbReference>
<sequence>MIDSAIFESLQVKIDEESKIRDEIQDIVQELSKRGRAVQALLSRAHSTPPSQINPILDDATREISAQREDIAKLVTVASKHPFYKYNYLWTKELQNLVFSIEFCSWLGGMKGAVDENTTFMTIEDVGKFLAVPVNLKDQDAFHLTIEEYLHALISLVEELSRLAVNSVTLGDYTRPLQIHTFISDLHAGFQLLNLKNDSLRKRGDGIKYNVKKVEDVVYDLSLRNLIPKKGASDE</sequence>
<keyword evidence="6" id="KW-0238">DNA-binding</keyword>
<comment type="subcellular location">
    <subcellularLocation>
        <location evidence="2">Cytoplasm</location>
    </subcellularLocation>
    <subcellularLocation>
        <location evidence="1">Nucleus</location>
    </subcellularLocation>
</comment>
<evidence type="ECO:0000256" key="2">
    <source>
        <dbReference type="ARBA" id="ARBA00004496"/>
    </source>
</evidence>
<evidence type="ECO:0000256" key="3">
    <source>
        <dbReference type="ARBA" id="ARBA00005902"/>
    </source>
</evidence>
<dbReference type="GO" id="GO:0043047">
    <property type="term" value="F:single-stranded telomeric DNA binding"/>
    <property type="evidence" value="ECO:0007669"/>
    <property type="project" value="EnsemblFungi"/>
</dbReference>
<keyword evidence="7" id="KW-0539">Nucleus</keyword>
<dbReference type="EMBL" id="DS989822">
    <property type="protein sequence ID" value="EFQ97148.1"/>
    <property type="molecule type" value="Genomic_DNA"/>
</dbReference>
<keyword evidence="9" id="KW-1185">Reference proteome</keyword>
<protein>
    <submittedName>
        <fullName evidence="8">Translin</fullName>
    </submittedName>
</protein>
<gene>
    <name evidence="8" type="ORF">MGYG_00191</name>
</gene>
<accession>E5R3M4</accession>
<dbReference type="HOGENOM" id="CLU_079179_0_0_1"/>
<dbReference type="InterPro" id="IPR002848">
    <property type="entry name" value="Translin_fam"/>
</dbReference>
<proteinExistence type="inferred from homology"/>
<dbReference type="AlphaFoldDB" id="E5R3M4"/>
<dbReference type="CDD" id="cd14819">
    <property type="entry name" value="Translin"/>
    <property type="match status" value="1"/>
</dbReference>
<dbReference type="SUPFAM" id="SSF74784">
    <property type="entry name" value="Translin"/>
    <property type="match status" value="1"/>
</dbReference>
<dbReference type="RefSeq" id="XP_003176100.1">
    <property type="nucleotide sequence ID" value="XM_003176052.1"/>
</dbReference>
<dbReference type="InterPro" id="IPR016068">
    <property type="entry name" value="Translin_N"/>
</dbReference>
<evidence type="ECO:0000256" key="1">
    <source>
        <dbReference type="ARBA" id="ARBA00004123"/>
    </source>
</evidence>
<evidence type="ECO:0000256" key="4">
    <source>
        <dbReference type="ARBA" id="ARBA00022490"/>
    </source>
</evidence>
<dbReference type="InterPro" id="IPR036081">
    <property type="entry name" value="Translin_sf"/>
</dbReference>
<keyword evidence="5" id="KW-0694">RNA-binding</keyword>
<dbReference type="PANTHER" id="PTHR10741">
    <property type="entry name" value="TRANSLIN AND TRANSLIN ASSOCIATED PROTEIN X"/>
    <property type="match status" value="1"/>
</dbReference>
<comment type="similarity">
    <text evidence="3">Belongs to the translin family.</text>
</comment>
<keyword evidence="4" id="KW-0963">Cytoplasm</keyword>
<dbReference type="STRING" id="535722.E5R3M4"/>
<dbReference type="GO" id="GO:0016070">
    <property type="term" value="P:RNA metabolic process"/>
    <property type="evidence" value="ECO:0007669"/>
    <property type="project" value="InterPro"/>
</dbReference>
<evidence type="ECO:0000256" key="6">
    <source>
        <dbReference type="ARBA" id="ARBA00023125"/>
    </source>
</evidence>
<reference evidence="9" key="1">
    <citation type="journal article" date="2012" name="MBio">
        <title>Comparative genome analysis of Trichophyton rubrum and related dermatophytes reveals candidate genes involved in infection.</title>
        <authorList>
            <person name="Martinez D.A."/>
            <person name="Oliver B.G."/>
            <person name="Graeser Y."/>
            <person name="Goldberg J.M."/>
            <person name="Li W."/>
            <person name="Martinez-Rossi N.M."/>
            <person name="Monod M."/>
            <person name="Shelest E."/>
            <person name="Barton R.C."/>
            <person name="Birch E."/>
            <person name="Brakhage A.A."/>
            <person name="Chen Z."/>
            <person name="Gurr S.J."/>
            <person name="Heiman D."/>
            <person name="Heitman J."/>
            <person name="Kosti I."/>
            <person name="Rossi A."/>
            <person name="Saif S."/>
            <person name="Samalova M."/>
            <person name="Saunders C.W."/>
            <person name="Shea T."/>
            <person name="Summerbell R.C."/>
            <person name="Xu J."/>
            <person name="Young S."/>
            <person name="Zeng Q."/>
            <person name="Birren B.W."/>
            <person name="Cuomo C.A."/>
            <person name="White T.C."/>
        </authorList>
    </citation>
    <scope>NUCLEOTIDE SEQUENCE [LARGE SCALE GENOMIC DNA]</scope>
    <source>
        <strain evidence="9">ATCC MYA-4604 / CBS 118893</strain>
    </source>
</reference>
<evidence type="ECO:0000256" key="5">
    <source>
        <dbReference type="ARBA" id="ARBA00022884"/>
    </source>
</evidence>
<dbReference type="eggNOG" id="KOG3067">
    <property type="taxonomic scope" value="Eukaryota"/>
</dbReference>
<dbReference type="InterPro" id="IPR016069">
    <property type="entry name" value="Translin_C"/>
</dbReference>
<dbReference type="Pfam" id="PF01997">
    <property type="entry name" value="Translin"/>
    <property type="match status" value="1"/>
</dbReference>
<dbReference type="GeneID" id="10031412"/>
<name>E5R3M4_ARTGP</name>
<dbReference type="VEuPathDB" id="FungiDB:MGYG_00191"/>
<dbReference type="OMA" id="DAFHFTI"/>
<dbReference type="OrthoDB" id="829at2759"/>
<dbReference type="FunFam" id="1.20.58.200:FF:000002">
    <property type="entry name" value="Putative translin"/>
    <property type="match status" value="1"/>
</dbReference>
<dbReference type="GO" id="GO:0005634">
    <property type="term" value="C:nucleus"/>
    <property type="evidence" value="ECO:0007669"/>
    <property type="project" value="UniProtKB-SubCell"/>
</dbReference>
<evidence type="ECO:0000313" key="9">
    <source>
        <dbReference type="Proteomes" id="UP000002669"/>
    </source>
</evidence>
<evidence type="ECO:0000256" key="7">
    <source>
        <dbReference type="ARBA" id="ARBA00023242"/>
    </source>
</evidence>
<dbReference type="Gene3D" id="1.20.58.200">
    <property type="entry name" value="Translin, domain 2"/>
    <property type="match status" value="1"/>
</dbReference>
<dbReference type="GO" id="GO:0035939">
    <property type="term" value="F:microsatellite binding"/>
    <property type="evidence" value="ECO:0007669"/>
    <property type="project" value="EnsemblFungi"/>
</dbReference>
<dbReference type="InterPro" id="IPR033956">
    <property type="entry name" value="Translin"/>
</dbReference>